<feature type="region of interest" description="Disordered" evidence="1">
    <location>
        <begin position="119"/>
        <end position="143"/>
    </location>
</feature>
<reference evidence="2 3" key="1">
    <citation type="journal article" date="2014" name="Nature">
        <title>An environmental bacterial taxon with a large and distinct metabolic repertoire.</title>
        <authorList>
            <person name="Wilson M.C."/>
            <person name="Mori T."/>
            <person name="Ruckert C."/>
            <person name="Uria A.R."/>
            <person name="Helf M.J."/>
            <person name="Takada K."/>
            <person name="Gernert C."/>
            <person name="Steffens U.A."/>
            <person name="Heycke N."/>
            <person name="Schmitt S."/>
            <person name="Rinke C."/>
            <person name="Helfrich E.J."/>
            <person name="Brachmann A.O."/>
            <person name="Gurgui C."/>
            <person name="Wakimoto T."/>
            <person name="Kracht M."/>
            <person name="Crusemann M."/>
            <person name="Hentschel U."/>
            <person name="Abe I."/>
            <person name="Matsunaga S."/>
            <person name="Kalinowski J."/>
            <person name="Takeyama H."/>
            <person name="Piel J."/>
        </authorList>
    </citation>
    <scope>NUCLEOTIDE SEQUENCE [LARGE SCALE GENOMIC DNA]</scope>
    <source>
        <strain evidence="3">TSY1</strain>
    </source>
</reference>
<organism evidence="2 3">
    <name type="scientific">Entotheonella factor</name>
    <dbReference type="NCBI Taxonomy" id="1429438"/>
    <lineage>
        <taxon>Bacteria</taxon>
        <taxon>Pseudomonadati</taxon>
        <taxon>Nitrospinota/Tectimicrobiota group</taxon>
        <taxon>Candidatus Tectimicrobiota</taxon>
        <taxon>Candidatus Entotheonellia</taxon>
        <taxon>Candidatus Entotheonellales</taxon>
        <taxon>Candidatus Entotheonellaceae</taxon>
        <taxon>Candidatus Entotheonella</taxon>
    </lineage>
</organism>
<proteinExistence type="predicted"/>
<keyword evidence="3" id="KW-1185">Reference proteome</keyword>
<gene>
    <name evidence="2" type="ORF">ETSY1_41175</name>
</gene>
<name>W4L4H3_ENTF1</name>
<feature type="compositionally biased region" description="Basic and acidic residues" evidence="1">
    <location>
        <begin position="119"/>
        <end position="128"/>
    </location>
</feature>
<evidence type="ECO:0000256" key="1">
    <source>
        <dbReference type="SAM" id="MobiDB-lite"/>
    </source>
</evidence>
<protein>
    <submittedName>
        <fullName evidence="2">Uncharacterized protein</fullName>
    </submittedName>
</protein>
<evidence type="ECO:0000313" key="2">
    <source>
        <dbReference type="EMBL" id="ETW93003.1"/>
    </source>
</evidence>
<accession>W4L4H3</accession>
<evidence type="ECO:0000313" key="3">
    <source>
        <dbReference type="Proteomes" id="UP000019141"/>
    </source>
</evidence>
<dbReference type="HOGENOM" id="CLU_1438652_0_0_7"/>
<dbReference type="AlphaFoldDB" id="W4L4H3"/>
<dbReference type="EMBL" id="AZHW01001330">
    <property type="protein sequence ID" value="ETW93003.1"/>
    <property type="molecule type" value="Genomic_DNA"/>
</dbReference>
<sequence>MTEEETFRKLWGVKVFCRQIPLSMKNQYITEDDRQKFPGFHAIGGNQETFGVSRARWRPPGRRIERAKMGIEGSQHRCAIRVRWSEYKGYVMMQNPLDGRVYLVEAGGLPKWVFERLQRPGEPGDDRGGTTVARPVTDRGGSSWTRFTAKVSSGHPGPCQGVDLPDVAVGWPDAASRELSTKAIRLMG</sequence>
<dbReference type="Proteomes" id="UP000019141">
    <property type="component" value="Unassembled WGS sequence"/>
</dbReference>
<comment type="caution">
    <text evidence="2">The sequence shown here is derived from an EMBL/GenBank/DDBJ whole genome shotgun (WGS) entry which is preliminary data.</text>
</comment>